<name>A0A0D9P5V4_METAN</name>
<dbReference type="InterPro" id="IPR002018">
    <property type="entry name" value="CarbesteraseB"/>
</dbReference>
<dbReference type="Pfam" id="PF00135">
    <property type="entry name" value="COesterase"/>
    <property type="match status" value="2"/>
</dbReference>
<dbReference type="OrthoDB" id="4959877at2759"/>
<organism evidence="2 3">
    <name type="scientific">Metarhizium anisopliae BRIP 53293</name>
    <dbReference type="NCBI Taxonomy" id="1291518"/>
    <lineage>
        <taxon>Eukaryota</taxon>
        <taxon>Fungi</taxon>
        <taxon>Dikarya</taxon>
        <taxon>Ascomycota</taxon>
        <taxon>Pezizomycotina</taxon>
        <taxon>Sordariomycetes</taxon>
        <taxon>Hypocreomycetidae</taxon>
        <taxon>Hypocreales</taxon>
        <taxon>Clavicipitaceae</taxon>
        <taxon>Metarhizium</taxon>
    </lineage>
</organism>
<evidence type="ECO:0000313" key="2">
    <source>
        <dbReference type="EMBL" id="KJK81491.1"/>
    </source>
</evidence>
<evidence type="ECO:0000313" key="3">
    <source>
        <dbReference type="Proteomes" id="UP000054544"/>
    </source>
</evidence>
<dbReference type="PANTHER" id="PTHR11559">
    <property type="entry name" value="CARBOXYLESTERASE"/>
    <property type="match status" value="1"/>
</dbReference>
<dbReference type="Proteomes" id="UP000054544">
    <property type="component" value="Unassembled WGS sequence"/>
</dbReference>
<reference evidence="3" key="1">
    <citation type="journal article" date="2014" name="BMC Genomics">
        <title>The genome sequence of the biocontrol fungus Metarhizium anisopliae and comparative genomics of Metarhizium species.</title>
        <authorList>
            <person name="Pattemore J.A."/>
            <person name="Hane J.K."/>
            <person name="Williams A.H."/>
            <person name="Wilson B.A."/>
            <person name="Stodart B.J."/>
            <person name="Ash G.J."/>
        </authorList>
    </citation>
    <scope>NUCLEOTIDE SEQUENCE [LARGE SCALE GENOMIC DNA]</scope>
    <source>
        <strain evidence="3">BRIP 53293</strain>
    </source>
</reference>
<feature type="domain" description="Carboxylesterase type B" evidence="1">
    <location>
        <begin position="13"/>
        <end position="133"/>
    </location>
</feature>
<dbReference type="InterPro" id="IPR029058">
    <property type="entry name" value="AB_hydrolase_fold"/>
</dbReference>
<dbReference type="InterPro" id="IPR050309">
    <property type="entry name" value="Type-B_Carboxylest/Lipase"/>
</dbReference>
<dbReference type="SUPFAM" id="SSF53474">
    <property type="entry name" value="alpha/beta-Hydrolases"/>
    <property type="match status" value="1"/>
</dbReference>
<dbReference type="STRING" id="1291518.A0A0D9P5V4"/>
<accession>A0A0D9P5V4</accession>
<keyword evidence="3" id="KW-1185">Reference proteome</keyword>
<dbReference type="AlphaFoldDB" id="A0A0D9P5V4"/>
<evidence type="ECO:0000259" key="1">
    <source>
        <dbReference type="Pfam" id="PF00135"/>
    </source>
</evidence>
<sequence>MADQAGCSEAGVTVPVNKGVIIGKRQPAPEAYPKPLDIFYGIPYATAERFRPAQLCAPVDKGRVLDAQNEGKYVPCPMASFETEKGTLRLKIFRPSKPSSDSSSGDTELPVVVYIHGGAYMFGHPLERDLASLVALAIDHLVHLAPLTFTEAILESGAPTAQSVLCPRHARSLAQHASLRAWAARRRRPIRCATSRRVSSTWPFQPVVDGAGGLIPDIPLRQVDALCKSDRAATLSVITGFCSHEGTQFVPLNLATNAQFRAWFSALVPSLTGGHRDALERLYPDPVTGPSKRYENAPGCRHGAQFRRLHEAYAHSAYICPVLHTAHRLSCAGARVYLYKYAAMSEPFGAASHGDQAPVVAHDMETLRGQRGLVAVAEEMASRWGQFMASPTGEIAPWPRFQSPFGDGRGGGELLVFGKGNDEAAGRKSEGVAVRKRILTDE</sequence>
<dbReference type="Gene3D" id="3.40.50.1820">
    <property type="entry name" value="alpha/beta hydrolase"/>
    <property type="match status" value="2"/>
</dbReference>
<gene>
    <name evidence="2" type="ORF">H634G_02750</name>
</gene>
<feature type="domain" description="Carboxylesterase type B" evidence="1">
    <location>
        <begin position="195"/>
        <end position="389"/>
    </location>
</feature>
<proteinExistence type="predicted"/>
<dbReference type="EMBL" id="KE384725">
    <property type="protein sequence ID" value="KJK81491.1"/>
    <property type="molecule type" value="Genomic_DNA"/>
</dbReference>
<protein>
    <recommendedName>
        <fullName evidence="1">Carboxylesterase type B domain-containing protein</fullName>
    </recommendedName>
</protein>